<dbReference type="EMBL" id="SACS01000006">
    <property type="protein sequence ID" value="RVU40115.1"/>
    <property type="molecule type" value="Genomic_DNA"/>
</dbReference>
<dbReference type="InterPro" id="IPR011701">
    <property type="entry name" value="MFS"/>
</dbReference>
<feature type="transmembrane region" description="Helical" evidence="7">
    <location>
        <begin position="472"/>
        <end position="495"/>
    </location>
</feature>
<evidence type="ECO:0000313" key="9">
    <source>
        <dbReference type="EMBL" id="RVU40115.1"/>
    </source>
</evidence>
<evidence type="ECO:0000256" key="7">
    <source>
        <dbReference type="SAM" id="Phobius"/>
    </source>
</evidence>
<feature type="transmembrane region" description="Helical" evidence="7">
    <location>
        <begin position="21"/>
        <end position="39"/>
    </location>
</feature>
<dbReference type="Gene3D" id="1.20.1250.20">
    <property type="entry name" value="MFS general substrate transporter like domains"/>
    <property type="match status" value="2"/>
</dbReference>
<feature type="transmembrane region" description="Helical" evidence="7">
    <location>
        <begin position="140"/>
        <end position="165"/>
    </location>
</feature>
<organism evidence="9 10">
    <name type="scientific">Rheinheimera riviphila</name>
    <dbReference type="NCBI Taxonomy" id="1834037"/>
    <lineage>
        <taxon>Bacteria</taxon>
        <taxon>Pseudomonadati</taxon>
        <taxon>Pseudomonadota</taxon>
        <taxon>Gammaproteobacteria</taxon>
        <taxon>Chromatiales</taxon>
        <taxon>Chromatiaceae</taxon>
        <taxon>Rheinheimera</taxon>
    </lineage>
</organism>
<feature type="transmembrane region" description="Helical" evidence="7">
    <location>
        <begin position="397"/>
        <end position="417"/>
    </location>
</feature>
<dbReference type="GO" id="GO:0022857">
    <property type="term" value="F:transmembrane transporter activity"/>
    <property type="evidence" value="ECO:0007669"/>
    <property type="project" value="InterPro"/>
</dbReference>
<keyword evidence="5 7" id="KW-1133">Transmembrane helix</keyword>
<evidence type="ECO:0000256" key="1">
    <source>
        <dbReference type="ARBA" id="ARBA00004651"/>
    </source>
</evidence>
<feature type="transmembrane region" description="Helical" evidence="7">
    <location>
        <begin position="171"/>
        <end position="191"/>
    </location>
</feature>
<feature type="transmembrane region" description="Helical" evidence="7">
    <location>
        <begin position="59"/>
        <end position="76"/>
    </location>
</feature>
<feature type="transmembrane region" description="Helical" evidence="7">
    <location>
        <begin position="83"/>
        <end position="99"/>
    </location>
</feature>
<feature type="domain" description="Major facilitator superfamily (MFS) profile" evidence="8">
    <location>
        <begin position="1"/>
        <end position="499"/>
    </location>
</feature>
<evidence type="ECO:0000256" key="3">
    <source>
        <dbReference type="ARBA" id="ARBA00022475"/>
    </source>
</evidence>
<evidence type="ECO:0000313" key="10">
    <source>
        <dbReference type="Proteomes" id="UP000283077"/>
    </source>
</evidence>
<comment type="caution">
    <text evidence="9">The sequence shown here is derived from an EMBL/GenBank/DDBJ whole genome shotgun (WGS) entry which is preliminary data.</text>
</comment>
<keyword evidence="2" id="KW-0813">Transport</keyword>
<dbReference type="RefSeq" id="WP_127698444.1">
    <property type="nucleotide sequence ID" value="NZ_SACS01000006.1"/>
</dbReference>
<comment type="subcellular location">
    <subcellularLocation>
        <location evidence="1">Cell membrane</location>
        <topology evidence="1">Multi-pass membrane protein</topology>
    </subcellularLocation>
</comment>
<feature type="transmembrane region" description="Helical" evidence="7">
    <location>
        <begin position="373"/>
        <end position="390"/>
    </location>
</feature>
<feature type="transmembrane region" description="Helical" evidence="7">
    <location>
        <begin position="347"/>
        <end position="367"/>
    </location>
</feature>
<sequence length="509" mass="55937">MSTVRRSPFPATFYVANTMEIFERLAWYGFFSLSSLYMTSPTSHGGLGFSDQERGLLQGMIPFLLYLLPVLTGALADRYGYRRMFLCSFALMAPSYYLLGQVETFWAFFLAFTAVAVGAACFKPVVVGTVGRCSDDSNRGLAFGVFYTMVNIGGFVGPLIAGYLRAISWDWVFVMSSIWILINFIPALFWYRDPVVNTADQRTVRQVLQEMLQVLGNGPVVCFLLLLTGFFTAYNQLFITLPVYLRDYVDTRDLVHMLAAWSPALLDYFAAVNIPQLAAALPALATKFASLPAAEWQSLVLELAHHKILLPPAEMAAGLQALSQQQLNAEQLASQWAAEYRQINPEYIVNLGFATIVLAQIAISTFIQRWPAMPVLVVGTLVMAAGLLGCGLSGMLLVGGVTVVGAVVVFSCGEMIASPKSQEYVAAIAPRHQTAMYMGYYFVAMALGNLFAGLLSGFAYTVIAKQLNQPMLMWVLFAGIAVLTAAGMLIFHFWVQRLHLASPVPYTQS</sequence>
<dbReference type="InterPro" id="IPR036259">
    <property type="entry name" value="MFS_trans_sf"/>
</dbReference>
<feature type="transmembrane region" description="Helical" evidence="7">
    <location>
        <begin position="212"/>
        <end position="234"/>
    </location>
</feature>
<evidence type="ECO:0000256" key="4">
    <source>
        <dbReference type="ARBA" id="ARBA00022692"/>
    </source>
</evidence>
<keyword evidence="10" id="KW-1185">Reference proteome</keyword>
<dbReference type="SUPFAM" id="SSF103473">
    <property type="entry name" value="MFS general substrate transporter"/>
    <property type="match status" value="1"/>
</dbReference>
<reference evidence="9 10" key="1">
    <citation type="submission" date="2019-01" db="EMBL/GenBank/DDBJ databases">
        <authorList>
            <person name="Chen W.-M."/>
        </authorList>
    </citation>
    <scope>NUCLEOTIDE SEQUENCE [LARGE SCALE GENOMIC DNA]</scope>
    <source>
        <strain evidence="9 10">KYPC3</strain>
    </source>
</reference>
<accession>A0A437R002</accession>
<proteinExistence type="predicted"/>
<dbReference type="GO" id="GO:0005886">
    <property type="term" value="C:plasma membrane"/>
    <property type="evidence" value="ECO:0007669"/>
    <property type="project" value="UniProtKB-SubCell"/>
</dbReference>
<feature type="transmembrane region" description="Helical" evidence="7">
    <location>
        <begin position="254"/>
        <end position="274"/>
    </location>
</feature>
<dbReference type="PANTHER" id="PTHR23517:SF2">
    <property type="entry name" value="MULTIDRUG RESISTANCE PROTEIN MDTH"/>
    <property type="match status" value="1"/>
</dbReference>
<dbReference type="AlphaFoldDB" id="A0A437R002"/>
<dbReference type="InterPro" id="IPR020846">
    <property type="entry name" value="MFS_dom"/>
</dbReference>
<protein>
    <submittedName>
        <fullName evidence="9">MFS transporter</fullName>
    </submittedName>
</protein>
<feature type="transmembrane region" description="Helical" evidence="7">
    <location>
        <begin position="105"/>
        <end position="128"/>
    </location>
</feature>
<keyword evidence="3" id="KW-1003">Cell membrane</keyword>
<dbReference type="OrthoDB" id="5351355at2"/>
<evidence type="ECO:0000256" key="5">
    <source>
        <dbReference type="ARBA" id="ARBA00022989"/>
    </source>
</evidence>
<evidence type="ECO:0000256" key="6">
    <source>
        <dbReference type="ARBA" id="ARBA00023136"/>
    </source>
</evidence>
<feature type="transmembrane region" description="Helical" evidence="7">
    <location>
        <begin position="437"/>
        <end position="460"/>
    </location>
</feature>
<evidence type="ECO:0000259" key="8">
    <source>
        <dbReference type="PROSITE" id="PS50850"/>
    </source>
</evidence>
<dbReference type="Pfam" id="PF07690">
    <property type="entry name" value="MFS_1"/>
    <property type="match status" value="1"/>
</dbReference>
<dbReference type="Proteomes" id="UP000283077">
    <property type="component" value="Unassembled WGS sequence"/>
</dbReference>
<evidence type="ECO:0000256" key="2">
    <source>
        <dbReference type="ARBA" id="ARBA00022448"/>
    </source>
</evidence>
<gene>
    <name evidence="9" type="ORF">EOE67_07640</name>
</gene>
<keyword evidence="4 7" id="KW-0812">Transmembrane</keyword>
<dbReference type="InterPro" id="IPR050171">
    <property type="entry name" value="MFS_Transporters"/>
</dbReference>
<name>A0A437R002_9GAMM</name>
<dbReference type="PROSITE" id="PS50850">
    <property type="entry name" value="MFS"/>
    <property type="match status" value="1"/>
</dbReference>
<keyword evidence="6 7" id="KW-0472">Membrane</keyword>
<dbReference type="PANTHER" id="PTHR23517">
    <property type="entry name" value="RESISTANCE PROTEIN MDTM, PUTATIVE-RELATED-RELATED"/>
    <property type="match status" value="1"/>
</dbReference>